<dbReference type="EMBL" id="KN837184">
    <property type="protein sequence ID" value="KIJ35819.1"/>
    <property type="molecule type" value="Genomic_DNA"/>
</dbReference>
<feature type="transmembrane region" description="Helical" evidence="2">
    <location>
        <begin position="204"/>
        <end position="226"/>
    </location>
</feature>
<keyword evidence="2" id="KW-0472">Membrane</keyword>
<keyword evidence="2" id="KW-1133">Transmembrane helix</keyword>
<evidence type="ECO:0000256" key="1">
    <source>
        <dbReference type="SAM" id="MobiDB-lite"/>
    </source>
</evidence>
<dbReference type="AlphaFoldDB" id="A0A0C9ULR2"/>
<feature type="region of interest" description="Disordered" evidence="1">
    <location>
        <begin position="151"/>
        <end position="200"/>
    </location>
</feature>
<dbReference type="OrthoDB" id="2576311at2759"/>
<evidence type="ECO:0000313" key="4">
    <source>
        <dbReference type="Proteomes" id="UP000054279"/>
    </source>
</evidence>
<feature type="compositionally biased region" description="Low complexity" evidence="1">
    <location>
        <begin position="169"/>
        <end position="185"/>
    </location>
</feature>
<proteinExistence type="predicted"/>
<organism evidence="3 4">
    <name type="scientific">Sphaerobolus stellatus (strain SS14)</name>
    <dbReference type="NCBI Taxonomy" id="990650"/>
    <lineage>
        <taxon>Eukaryota</taxon>
        <taxon>Fungi</taxon>
        <taxon>Dikarya</taxon>
        <taxon>Basidiomycota</taxon>
        <taxon>Agaricomycotina</taxon>
        <taxon>Agaricomycetes</taxon>
        <taxon>Phallomycetidae</taxon>
        <taxon>Geastrales</taxon>
        <taxon>Sphaerobolaceae</taxon>
        <taxon>Sphaerobolus</taxon>
    </lineage>
</organism>
<dbReference type="CDD" id="cd12087">
    <property type="entry name" value="TM_EGFR-like"/>
    <property type="match status" value="1"/>
</dbReference>
<feature type="region of interest" description="Disordered" evidence="1">
    <location>
        <begin position="236"/>
        <end position="342"/>
    </location>
</feature>
<keyword evidence="2" id="KW-0812">Transmembrane</keyword>
<keyword evidence="4" id="KW-1185">Reference proteome</keyword>
<accession>A0A0C9ULR2</accession>
<dbReference type="HOGENOM" id="CLU_053888_2_0_1"/>
<dbReference type="Proteomes" id="UP000054279">
    <property type="component" value="Unassembled WGS sequence"/>
</dbReference>
<sequence>MSLLSRADDQPDQPAVCTDATANWTFNQKGVSPCDLAASIDHVCFPSDTAYPWLLNLTDQNNNAYGGPIEGFSNKCDCSTVQYALMAACAFCQDGGIDPWGVWSANCSESDISIASFPLDFDGTDIPIWAFVNLTGDNQWLPSREKLLAGTAPDLTTNPTTPIALPGATSSTSSATPSSTISKNSPTHTDPSSKLEGGKSHKGAIAGGVLGVIAGLVLLGLGAFFVRRHLLRKRGPRSSTIEPYSPYDIEPFTPPASASTHQSSYGHSHQRPMTMNTLSNLRVYDPSDPSTYPSLVPPQRLGASSDVGSSRSPPPAYMSDIGGPRRSSEQVPLMGYKGRPEV</sequence>
<gene>
    <name evidence="3" type="ORF">M422DRAFT_34479</name>
</gene>
<evidence type="ECO:0000256" key="2">
    <source>
        <dbReference type="SAM" id="Phobius"/>
    </source>
</evidence>
<feature type="compositionally biased region" description="Polar residues" evidence="1">
    <location>
        <begin position="256"/>
        <end position="280"/>
    </location>
</feature>
<protein>
    <submittedName>
        <fullName evidence="3">Uncharacterized protein</fullName>
    </submittedName>
</protein>
<name>A0A0C9ULR2_SPHS4</name>
<evidence type="ECO:0000313" key="3">
    <source>
        <dbReference type="EMBL" id="KIJ35819.1"/>
    </source>
</evidence>
<reference evidence="3 4" key="1">
    <citation type="submission" date="2014-06" db="EMBL/GenBank/DDBJ databases">
        <title>Evolutionary Origins and Diversification of the Mycorrhizal Mutualists.</title>
        <authorList>
            <consortium name="DOE Joint Genome Institute"/>
            <consortium name="Mycorrhizal Genomics Consortium"/>
            <person name="Kohler A."/>
            <person name="Kuo A."/>
            <person name="Nagy L.G."/>
            <person name="Floudas D."/>
            <person name="Copeland A."/>
            <person name="Barry K.W."/>
            <person name="Cichocki N."/>
            <person name="Veneault-Fourrey C."/>
            <person name="LaButti K."/>
            <person name="Lindquist E.A."/>
            <person name="Lipzen A."/>
            <person name="Lundell T."/>
            <person name="Morin E."/>
            <person name="Murat C."/>
            <person name="Riley R."/>
            <person name="Ohm R."/>
            <person name="Sun H."/>
            <person name="Tunlid A."/>
            <person name="Henrissat B."/>
            <person name="Grigoriev I.V."/>
            <person name="Hibbett D.S."/>
            <person name="Martin F."/>
        </authorList>
    </citation>
    <scope>NUCLEOTIDE SEQUENCE [LARGE SCALE GENOMIC DNA]</scope>
    <source>
        <strain evidence="3 4">SS14</strain>
    </source>
</reference>